<protein>
    <submittedName>
        <fullName evidence="2">Uncharacterized protein</fullName>
    </submittedName>
</protein>
<reference evidence="2 3" key="1">
    <citation type="submission" date="2021-03" db="EMBL/GenBank/DDBJ databases">
        <authorList>
            <person name="King G.J."/>
            <person name="Bancroft I."/>
            <person name="Baten A."/>
            <person name="Bloomfield J."/>
            <person name="Borpatragohain P."/>
            <person name="He Z."/>
            <person name="Irish N."/>
            <person name="Irwin J."/>
            <person name="Liu K."/>
            <person name="Mauleon R.P."/>
            <person name="Moore J."/>
            <person name="Morris R."/>
            <person name="Ostergaard L."/>
            <person name="Wang B."/>
            <person name="Wells R."/>
        </authorList>
    </citation>
    <scope>NUCLEOTIDE SEQUENCE [LARGE SCALE GENOMIC DNA]</scope>
    <source>
        <strain evidence="2">R-o-18</strain>
        <tissue evidence="2">Leaf</tissue>
    </source>
</reference>
<evidence type="ECO:0000313" key="3">
    <source>
        <dbReference type="Proteomes" id="UP000823674"/>
    </source>
</evidence>
<proteinExistence type="predicted"/>
<feature type="region of interest" description="Disordered" evidence="1">
    <location>
        <begin position="103"/>
        <end position="198"/>
    </location>
</feature>
<feature type="region of interest" description="Disordered" evidence="1">
    <location>
        <begin position="1"/>
        <end position="26"/>
    </location>
</feature>
<name>A0ABQ7KLH5_BRACM</name>
<dbReference type="EMBL" id="JADBGQ010000010">
    <property type="protein sequence ID" value="KAG5375063.1"/>
    <property type="molecule type" value="Genomic_DNA"/>
</dbReference>
<organism evidence="2 3">
    <name type="scientific">Brassica rapa subsp. trilocularis</name>
    <dbReference type="NCBI Taxonomy" id="1813537"/>
    <lineage>
        <taxon>Eukaryota</taxon>
        <taxon>Viridiplantae</taxon>
        <taxon>Streptophyta</taxon>
        <taxon>Embryophyta</taxon>
        <taxon>Tracheophyta</taxon>
        <taxon>Spermatophyta</taxon>
        <taxon>Magnoliopsida</taxon>
        <taxon>eudicotyledons</taxon>
        <taxon>Gunneridae</taxon>
        <taxon>Pentapetalae</taxon>
        <taxon>rosids</taxon>
        <taxon>malvids</taxon>
        <taxon>Brassicales</taxon>
        <taxon>Brassicaceae</taxon>
        <taxon>Brassiceae</taxon>
        <taxon>Brassica</taxon>
    </lineage>
</organism>
<sequence length="198" mass="23215">MPPPVRTLHQRPISSAPPEKAGNHEYNDYPTNKACVFISLIPNIGEHQSRNRDLILLPLHKHREKKLSTNRNHLTPKSFKTNEASNFFLHRLRFINIREINRSIRKSHPKKPKNRQHRTRVDRREADKSSPNGKMWSPESKLDAHQKEDATPRQSRTCNTAEPFMPERDHEKNMQPVKRKKRCGSPSHRPEALSRWLG</sequence>
<keyword evidence="3" id="KW-1185">Reference proteome</keyword>
<feature type="compositionally biased region" description="Basic residues" evidence="1">
    <location>
        <begin position="103"/>
        <end position="121"/>
    </location>
</feature>
<comment type="caution">
    <text evidence="2">The sequence shown here is derived from an EMBL/GenBank/DDBJ whole genome shotgun (WGS) entry which is preliminary data.</text>
</comment>
<accession>A0ABQ7KLH5</accession>
<gene>
    <name evidence="2" type="primary">A10p016120.1_BraROA</name>
    <name evidence="2" type="ORF">IGI04_039659</name>
</gene>
<feature type="compositionally biased region" description="Basic and acidic residues" evidence="1">
    <location>
        <begin position="140"/>
        <end position="151"/>
    </location>
</feature>
<dbReference type="Proteomes" id="UP000823674">
    <property type="component" value="Chromosome A10"/>
</dbReference>
<evidence type="ECO:0000313" key="2">
    <source>
        <dbReference type="EMBL" id="KAG5375063.1"/>
    </source>
</evidence>
<evidence type="ECO:0000256" key="1">
    <source>
        <dbReference type="SAM" id="MobiDB-lite"/>
    </source>
</evidence>